<sequence length="166" mass="19944">MDIDQLSNRHRSHLVLLCYVTLCIFLLVAIFFIATKVLHRRRALIHDVYDKHTAFNILEFRQSLVHCGRHVIKQNSFYPKVVHRLLKSLNNNNNNNTRLIPQIPEYFYDQQPLEVIIIHLKRVVQQCLPAYEYSLQEQEKPTSIRQFINKMRKEFLYMARYFTKGI</sequence>
<keyword evidence="1" id="KW-0472">Membrane</keyword>
<evidence type="ECO:0000313" key="5">
    <source>
        <dbReference type="EMBL" id="CAF3970310.1"/>
    </source>
</evidence>
<dbReference type="Proteomes" id="UP000682733">
    <property type="component" value="Unassembled WGS sequence"/>
</dbReference>
<reference evidence="2" key="1">
    <citation type="submission" date="2021-02" db="EMBL/GenBank/DDBJ databases">
        <authorList>
            <person name="Nowell W R."/>
        </authorList>
    </citation>
    <scope>NUCLEOTIDE SEQUENCE</scope>
</reference>
<accession>A0A814MJX1</accession>
<dbReference type="AlphaFoldDB" id="A0A814MJX1"/>
<feature type="transmembrane region" description="Helical" evidence="1">
    <location>
        <begin position="12"/>
        <end position="34"/>
    </location>
</feature>
<evidence type="ECO:0000313" key="3">
    <source>
        <dbReference type="EMBL" id="CAF1158776.1"/>
    </source>
</evidence>
<dbReference type="Proteomes" id="UP000677228">
    <property type="component" value="Unassembled WGS sequence"/>
</dbReference>
<keyword evidence="1" id="KW-0812">Transmembrane</keyword>
<organism evidence="2 6">
    <name type="scientific">Didymodactylos carnosus</name>
    <dbReference type="NCBI Taxonomy" id="1234261"/>
    <lineage>
        <taxon>Eukaryota</taxon>
        <taxon>Metazoa</taxon>
        <taxon>Spiralia</taxon>
        <taxon>Gnathifera</taxon>
        <taxon>Rotifera</taxon>
        <taxon>Eurotatoria</taxon>
        <taxon>Bdelloidea</taxon>
        <taxon>Philodinida</taxon>
        <taxon>Philodinidae</taxon>
        <taxon>Didymodactylos</taxon>
    </lineage>
</organism>
<keyword evidence="6" id="KW-1185">Reference proteome</keyword>
<comment type="caution">
    <text evidence="2">The sequence shown here is derived from an EMBL/GenBank/DDBJ whole genome shotgun (WGS) entry which is preliminary data.</text>
</comment>
<keyword evidence="1" id="KW-1133">Transmembrane helix</keyword>
<evidence type="ECO:0000256" key="1">
    <source>
        <dbReference type="SAM" id="Phobius"/>
    </source>
</evidence>
<evidence type="ECO:0000313" key="4">
    <source>
        <dbReference type="EMBL" id="CAF3846016.1"/>
    </source>
</evidence>
<dbReference type="Proteomes" id="UP000663829">
    <property type="component" value="Unassembled WGS sequence"/>
</dbReference>
<proteinExistence type="predicted"/>
<protein>
    <submittedName>
        <fullName evidence="2">Uncharacterized protein</fullName>
    </submittedName>
</protein>
<dbReference type="EMBL" id="CAJNOQ010004947">
    <property type="protein sequence ID" value="CAF1080007.1"/>
    <property type="molecule type" value="Genomic_DNA"/>
</dbReference>
<evidence type="ECO:0000313" key="6">
    <source>
        <dbReference type="Proteomes" id="UP000663829"/>
    </source>
</evidence>
<dbReference type="Proteomes" id="UP000681722">
    <property type="component" value="Unassembled WGS sequence"/>
</dbReference>
<evidence type="ECO:0000313" key="2">
    <source>
        <dbReference type="EMBL" id="CAF1080007.1"/>
    </source>
</evidence>
<name>A0A814MJX1_9BILA</name>
<dbReference type="EMBL" id="CAJOBA010033742">
    <property type="protein sequence ID" value="CAF3970310.1"/>
    <property type="molecule type" value="Genomic_DNA"/>
</dbReference>
<dbReference type="EMBL" id="CAJOBC010004947">
    <property type="protein sequence ID" value="CAF3846016.1"/>
    <property type="molecule type" value="Genomic_DNA"/>
</dbReference>
<dbReference type="EMBL" id="CAJNOK010012222">
    <property type="protein sequence ID" value="CAF1158776.1"/>
    <property type="molecule type" value="Genomic_DNA"/>
</dbReference>
<gene>
    <name evidence="2" type="ORF">GPM918_LOCUS17719</name>
    <name evidence="3" type="ORF">OVA965_LOCUS21983</name>
    <name evidence="4" type="ORF">SRO942_LOCUS17716</name>
    <name evidence="5" type="ORF">TMI583_LOCUS22693</name>
</gene>